<comment type="similarity">
    <text evidence="2">Belongs to the methyl-accepting chemotaxis (MCP) protein family.</text>
</comment>
<dbReference type="SUPFAM" id="SSF58104">
    <property type="entry name" value="Methyl-accepting chemotaxis protein (MCP) signaling domain"/>
    <property type="match status" value="1"/>
</dbReference>
<feature type="coiled-coil region" evidence="4">
    <location>
        <begin position="314"/>
        <end position="345"/>
    </location>
</feature>
<protein>
    <submittedName>
        <fullName evidence="8">Methyl-accepting chemotaxis protein</fullName>
    </submittedName>
</protein>
<dbReference type="GO" id="GO:0016020">
    <property type="term" value="C:membrane"/>
    <property type="evidence" value="ECO:0007669"/>
    <property type="project" value="InterPro"/>
</dbReference>
<feature type="region of interest" description="Disordered" evidence="5">
    <location>
        <begin position="50"/>
        <end position="99"/>
    </location>
</feature>
<reference evidence="8 9" key="1">
    <citation type="journal article" date="2015" name="Stand. Genomic Sci.">
        <title>Complete genome sequence and description of Salinispira pacifica gen. nov., sp. nov., a novel spirochaete isolated form a hypersaline microbial mat.</title>
        <authorList>
            <person name="Ben Hania W."/>
            <person name="Joseph M."/>
            <person name="Schumann P."/>
            <person name="Bunk B."/>
            <person name="Fiebig A."/>
            <person name="Sproer C."/>
            <person name="Klenk H.P."/>
            <person name="Fardeau M.L."/>
            <person name="Spring S."/>
        </authorList>
    </citation>
    <scope>NUCLEOTIDE SEQUENCE [LARGE SCALE GENOMIC DNA]</scope>
    <source>
        <strain evidence="8 9">L21-RPul-D2</strain>
    </source>
</reference>
<feature type="transmembrane region" description="Helical" evidence="6">
    <location>
        <begin position="15"/>
        <end position="41"/>
    </location>
</feature>
<dbReference type="EMBL" id="CP006939">
    <property type="protein sequence ID" value="AHC15889.1"/>
    <property type="molecule type" value="Genomic_DNA"/>
</dbReference>
<dbReference type="PANTHER" id="PTHR43531:SF11">
    <property type="entry name" value="METHYL-ACCEPTING CHEMOTAXIS PROTEIN 3"/>
    <property type="match status" value="1"/>
</dbReference>
<dbReference type="PROSITE" id="PS50111">
    <property type="entry name" value="CHEMOTAXIS_TRANSDUC_2"/>
    <property type="match status" value="1"/>
</dbReference>
<dbReference type="GO" id="GO:0007165">
    <property type="term" value="P:signal transduction"/>
    <property type="evidence" value="ECO:0007669"/>
    <property type="project" value="UniProtKB-KW"/>
</dbReference>
<dbReference type="InterPro" id="IPR051310">
    <property type="entry name" value="MCP_chemotaxis"/>
</dbReference>
<evidence type="ECO:0000256" key="5">
    <source>
        <dbReference type="SAM" id="MobiDB-lite"/>
    </source>
</evidence>
<evidence type="ECO:0000256" key="3">
    <source>
        <dbReference type="PROSITE-ProRule" id="PRU00284"/>
    </source>
</evidence>
<dbReference type="HOGENOM" id="CLU_589105_0_0_12"/>
<organism evidence="8 9">
    <name type="scientific">Salinispira pacifica</name>
    <dbReference type="NCBI Taxonomy" id="1307761"/>
    <lineage>
        <taxon>Bacteria</taxon>
        <taxon>Pseudomonadati</taxon>
        <taxon>Spirochaetota</taxon>
        <taxon>Spirochaetia</taxon>
        <taxon>Spirochaetales</taxon>
        <taxon>Spirochaetaceae</taxon>
        <taxon>Salinispira</taxon>
    </lineage>
</organism>
<dbReference type="Pfam" id="PF00015">
    <property type="entry name" value="MCPsignal"/>
    <property type="match status" value="1"/>
</dbReference>
<evidence type="ECO:0000256" key="1">
    <source>
        <dbReference type="ARBA" id="ARBA00022500"/>
    </source>
</evidence>
<name>V5WJX3_9SPIO</name>
<keyword evidence="6" id="KW-0812">Transmembrane</keyword>
<feature type="domain" description="Methyl-accepting transducer" evidence="7">
    <location>
        <begin position="231"/>
        <end position="303"/>
    </location>
</feature>
<keyword evidence="9" id="KW-1185">Reference proteome</keyword>
<evidence type="ECO:0000259" key="7">
    <source>
        <dbReference type="PROSITE" id="PS50111"/>
    </source>
</evidence>
<dbReference type="AlphaFoldDB" id="V5WJX3"/>
<dbReference type="eggNOG" id="COG0840">
    <property type="taxonomic scope" value="Bacteria"/>
</dbReference>
<dbReference type="STRING" id="1307761.L21SP2_2537"/>
<accession>V5WJX3</accession>
<evidence type="ECO:0000313" key="9">
    <source>
        <dbReference type="Proteomes" id="UP000018680"/>
    </source>
</evidence>
<sequence length="464" mass="50705">MVIIALGSVLLLSNLLLLFFGGTFFQLIPSAASAILIFLALREYRRRHQAGERAHSSPEGHMDMKAHGDAHELPPEYGPGHSRRWDPSDNTGVNGSASSAALSDTSAALSVIKDTPGPEDSPGEQSGEAWRKALEEFTVLSRLLEITSGSTRSLAGLMDNSSEGSTASAIEQVFTIADQSHDVSRNISELLMNINSGDQSLEKNIQGLTEELALNDQLSSEFHLIQKNLQEIVRDMQETRKTVNGFASEMNEIAEQTNILAINTAIEAARAGEAGRGFAVIASEIQKLAGTSQEFVGKLNTVMINSVKESGARLDRQNEVIQSSIERMENNQQELHKMIQILNSQNQGVQEGVGLIQGLSDTVTSSLDSIIRDLQYQDAGSQILSHIVSIVELFRDELELSTSKIRKNEADEGDLQHEERVRNFHSMIASLLTVKEEYSVLGLEFKEDEASGKDPELSGDVTLF</sequence>
<gene>
    <name evidence="8" type="ORF">L21SP2_2537</name>
</gene>
<keyword evidence="1" id="KW-0145">Chemotaxis</keyword>
<dbReference type="GO" id="GO:0006935">
    <property type="term" value="P:chemotaxis"/>
    <property type="evidence" value="ECO:0007669"/>
    <property type="project" value="UniProtKB-KW"/>
</dbReference>
<keyword evidence="3" id="KW-0807">Transducer</keyword>
<evidence type="ECO:0000256" key="2">
    <source>
        <dbReference type="ARBA" id="ARBA00029447"/>
    </source>
</evidence>
<dbReference type="Gene3D" id="1.10.287.950">
    <property type="entry name" value="Methyl-accepting chemotaxis protein"/>
    <property type="match status" value="1"/>
</dbReference>
<evidence type="ECO:0000313" key="8">
    <source>
        <dbReference type="EMBL" id="AHC15889.1"/>
    </source>
</evidence>
<dbReference type="Proteomes" id="UP000018680">
    <property type="component" value="Chromosome"/>
</dbReference>
<dbReference type="SMART" id="SM00283">
    <property type="entry name" value="MA"/>
    <property type="match status" value="1"/>
</dbReference>
<keyword evidence="6" id="KW-0472">Membrane</keyword>
<evidence type="ECO:0000256" key="4">
    <source>
        <dbReference type="SAM" id="Coils"/>
    </source>
</evidence>
<proteinExistence type="inferred from homology"/>
<evidence type="ECO:0000256" key="6">
    <source>
        <dbReference type="SAM" id="Phobius"/>
    </source>
</evidence>
<dbReference type="OrthoDB" id="368075at2"/>
<keyword evidence="4" id="KW-0175">Coiled coil</keyword>
<dbReference type="RefSeq" id="WP_024268792.1">
    <property type="nucleotide sequence ID" value="NC_023035.1"/>
</dbReference>
<dbReference type="InterPro" id="IPR004089">
    <property type="entry name" value="MCPsignal_dom"/>
</dbReference>
<dbReference type="PANTHER" id="PTHR43531">
    <property type="entry name" value="PROTEIN ICFG"/>
    <property type="match status" value="1"/>
</dbReference>
<feature type="compositionally biased region" description="Basic and acidic residues" evidence="5">
    <location>
        <begin position="50"/>
        <end position="74"/>
    </location>
</feature>
<keyword evidence="6" id="KW-1133">Transmembrane helix</keyword>
<dbReference type="KEGG" id="slr:L21SP2_2537"/>